<dbReference type="InterPro" id="IPR000408">
    <property type="entry name" value="Reg_chr_condens"/>
</dbReference>
<dbReference type="EMBL" id="KE560793">
    <property type="protein sequence ID" value="EPZ35611.1"/>
    <property type="molecule type" value="Genomic_DNA"/>
</dbReference>
<dbReference type="EMBL" id="ML004966">
    <property type="protein sequence ID" value="RKP21313.1"/>
    <property type="molecule type" value="Genomic_DNA"/>
</dbReference>
<evidence type="ECO:0000256" key="2">
    <source>
        <dbReference type="PROSITE-ProRule" id="PRU00235"/>
    </source>
</evidence>
<dbReference type="PRINTS" id="PR00633">
    <property type="entry name" value="RCCNDNSATION"/>
</dbReference>
<dbReference type="InterPro" id="IPR009091">
    <property type="entry name" value="RCC1/BLIP-II"/>
</dbReference>
<dbReference type="AlphaFoldDB" id="A0A075B3N1"/>
<reference evidence="7" key="2">
    <citation type="journal article" date="2018" name="Nat. Microbiol.">
        <title>Leveraging single-cell genomics to expand the fungal tree of life.</title>
        <authorList>
            <person name="Ahrendt S.R."/>
            <person name="Quandt C.A."/>
            <person name="Ciobanu D."/>
            <person name="Clum A."/>
            <person name="Salamov A."/>
            <person name="Andreopoulos B."/>
            <person name="Cheng J.F."/>
            <person name="Woyke T."/>
            <person name="Pelin A."/>
            <person name="Henrissat B."/>
            <person name="Reynolds N.K."/>
            <person name="Benny G.L."/>
            <person name="Smith M.E."/>
            <person name="James T.Y."/>
            <person name="Grigoriev I.V."/>
        </authorList>
    </citation>
    <scope>NUCLEOTIDE SEQUENCE [LARGE SCALE GENOMIC DNA]</scope>
    <source>
        <strain evidence="7">CSF55</strain>
    </source>
</reference>
<feature type="repeat" description="RCC1" evidence="2">
    <location>
        <begin position="107"/>
        <end position="159"/>
    </location>
</feature>
<protein>
    <submittedName>
        <fullName evidence="5">RCC1/BLIP-II</fullName>
    </submittedName>
    <submittedName>
        <fullName evidence="4">Regulator of chromosome condensation, RCC1 domain-containing protein</fullName>
    </submittedName>
</protein>
<evidence type="ECO:0000313" key="4">
    <source>
        <dbReference type="EMBL" id="EPZ35611.1"/>
    </source>
</evidence>
<sequence length="402" mass="43374">MQTSRIYLWGHSGSVNNEARSIKEPKELECFESKGLTSVSCGALHTSFCFDEKELYMMGHGESGQLGNGLGTSSFEIPVHVKLPISSEGKIISVSCGYRHTIVLTSEGVYGFGGQLGLGYEEDLIPNKALVPRKITFLDPYDVVAVACGSRHTLFLLSNGQILGTGYNAHGQLGLNSRRDYNAPAVIEYLENANIVKVTAGELHSAVLTTCGELYVFGLGRAVGFAEDCLVPTKIDFGTHEIVRDVQCGASHTLVLTKQGDVYSFGAGSHGQLGIGKVCVKPQRPQLIKDLVGKYVTDISAGVRFSIAATADGDVYGWGENVDNVFCVGKENEIQVKPKKISHFDKSKVVGIECGGWHVIAIVKGEKDPKGTDYACFLIAHVKDILNEDPKLSLALGDRRKC</sequence>
<feature type="repeat" description="RCC1" evidence="2">
    <location>
        <begin position="160"/>
        <end position="211"/>
    </location>
</feature>
<dbReference type="SUPFAM" id="SSF50985">
    <property type="entry name" value="RCC1/BLIP-II"/>
    <property type="match status" value="1"/>
</dbReference>
<dbReference type="STRING" id="988480.A0A075B3N1"/>
<proteinExistence type="predicted"/>
<reference evidence="5" key="3">
    <citation type="submission" date="2018-08" db="EMBL/GenBank/DDBJ databases">
        <title>Leveraging single-cell genomics to expand the Fungal Tree of Life.</title>
        <authorList>
            <consortium name="DOE Joint Genome Institute"/>
            <person name="Ahrendt S.R."/>
            <person name="Quandt C.A."/>
            <person name="Ciobanu D."/>
            <person name="Clum A."/>
            <person name="Salamov A."/>
            <person name="Andreopoulos B."/>
            <person name="Cheng J.-F."/>
            <person name="Woyke T."/>
            <person name="Pelin A."/>
            <person name="Henrissat B."/>
            <person name="Reynolds N."/>
            <person name="Benny G.L."/>
            <person name="Smith M.E."/>
            <person name="James T.Y."/>
            <person name="Grigoriev I.V."/>
        </authorList>
    </citation>
    <scope>NUCLEOTIDE SEQUENCE</scope>
    <source>
        <strain evidence="5">CSF55</strain>
    </source>
</reference>
<dbReference type="Pfam" id="PF25390">
    <property type="entry name" value="WD40_RLD"/>
    <property type="match status" value="1"/>
</dbReference>
<feature type="repeat" description="RCC1" evidence="2">
    <location>
        <begin position="313"/>
        <end position="365"/>
    </location>
</feature>
<evidence type="ECO:0000313" key="6">
    <source>
        <dbReference type="Proteomes" id="UP000030755"/>
    </source>
</evidence>
<dbReference type="InterPro" id="IPR058923">
    <property type="entry name" value="RCC1-like_dom"/>
</dbReference>
<evidence type="ECO:0000256" key="1">
    <source>
        <dbReference type="ARBA" id="ARBA00022737"/>
    </source>
</evidence>
<dbReference type="PROSITE" id="PS00626">
    <property type="entry name" value="RCC1_2"/>
    <property type="match status" value="3"/>
</dbReference>
<dbReference type="InterPro" id="IPR051625">
    <property type="entry name" value="Signaling_Regulatory_Domain"/>
</dbReference>
<dbReference type="OrthoDB" id="5370059at2759"/>
<dbReference type="Gene3D" id="2.130.10.30">
    <property type="entry name" value="Regulator of chromosome condensation 1/beta-lactamase-inhibitor protein II"/>
    <property type="match status" value="2"/>
</dbReference>
<dbReference type="PANTHER" id="PTHR22872">
    <property type="entry name" value="BTK-BINDING PROTEIN-RELATED"/>
    <property type="match status" value="1"/>
</dbReference>
<keyword evidence="6" id="KW-1185">Reference proteome</keyword>
<dbReference type="PROSITE" id="PS50012">
    <property type="entry name" value="RCC1_3"/>
    <property type="match status" value="6"/>
</dbReference>
<keyword evidence="1" id="KW-0677">Repeat</keyword>
<accession>A0A075B3N1</accession>
<dbReference type="Proteomes" id="UP000030755">
    <property type="component" value="Unassembled WGS sequence"/>
</dbReference>
<feature type="domain" description="RCC1-like" evidence="3">
    <location>
        <begin position="6"/>
        <end position="361"/>
    </location>
</feature>
<feature type="repeat" description="RCC1" evidence="2">
    <location>
        <begin position="53"/>
        <end position="107"/>
    </location>
</feature>
<feature type="repeat" description="RCC1" evidence="2">
    <location>
        <begin position="212"/>
        <end position="259"/>
    </location>
</feature>
<evidence type="ECO:0000313" key="5">
    <source>
        <dbReference type="EMBL" id="RKP21313.1"/>
    </source>
</evidence>
<organism evidence="4 6">
    <name type="scientific">Rozella allomycis (strain CSF55)</name>
    <dbReference type="NCBI Taxonomy" id="988480"/>
    <lineage>
        <taxon>Eukaryota</taxon>
        <taxon>Fungi</taxon>
        <taxon>Fungi incertae sedis</taxon>
        <taxon>Cryptomycota</taxon>
        <taxon>Cryptomycota incertae sedis</taxon>
        <taxon>Rozella</taxon>
    </lineage>
</organism>
<feature type="repeat" description="RCC1" evidence="2">
    <location>
        <begin position="260"/>
        <end position="312"/>
    </location>
</feature>
<dbReference type="HOGENOM" id="CLU_037900_0_0_1"/>
<evidence type="ECO:0000259" key="3">
    <source>
        <dbReference type="Pfam" id="PF25390"/>
    </source>
</evidence>
<gene>
    <name evidence="4" type="ORF">O9G_005148</name>
    <name evidence="5" type="ORF">ROZALSC1DRAFT_27265</name>
</gene>
<dbReference type="Proteomes" id="UP000281549">
    <property type="component" value="Unassembled WGS sequence"/>
</dbReference>
<name>A0A075B3N1_ROZAC</name>
<evidence type="ECO:0000313" key="7">
    <source>
        <dbReference type="Proteomes" id="UP000281549"/>
    </source>
</evidence>
<reference evidence="4 6" key="1">
    <citation type="journal article" date="2013" name="Curr. Biol.">
        <title>Shared signatures of parasitism and phylogenomics unite Cryptomycota and microsporidia.</title>
        <authorList>
            <person name="James T.Y."/>
            <person name="Pelin A."/>
            <person name="Bonen L."/>
            <person name="Ahrendt S."/>
            <person name="Sain D."/>
            <person name="Corradi N."/>
            <person name="Stajich J.E."/>
        </authorList>
    </citation>
    <scope>NUCLEOTIDE SEQUENCE [LARGE SCALE GENOMIC DNA]</scope>
    <source>
        <strain evidence="4 6">CSF55</strain>
        <strain evidence="4 6">CSF55</strain>
    </source>
</reference>